<dbReference type="PANTHER" id="PTHR42792">
    <property type="entry name" value="FLAGELLIN"/>
    <property type="match status" value="1"/>
</dbReference>
<keyword evidence="7" id="KW-0969">Cilium</keyword>
<dbReference type="Proteomes" id="UP001190825">
    <property type="component" value="Unassembled WGS sequence"/>
</dbReference>
<dbReference type="PRINTS" id="PR00207">
    <property type="entry name" value="FLAGELLIN"/>
</dbReference>
<dbReference type="PANTHER" id="PTHR42792:SF2">
    <property type="entry name" value="FLAGELLIN"/>
    <property type="match status" value="1"/>
</dbReference>
<dbReference type="RefSeq" id="WP_011974477.1">
    <property type="nucleotide sequence ID" value="NZ_ATYC01000022.1"/>
</dbReference>
<gene>
    <name evidence="7" type="ORF">BMJ33_33380</name>
</gene>
<evidence type="ECO:0000313" key="8">
    <source>
        <dbReference type="Proteomes" id="UP001190825"/>
    </source>
</evidence>
<dbReference type="Pfam" id="PF00700">
    <property type="entry name" value="Flagellin_C"/>
    <property type="match status" value="1"/>
</dbReference>
<evidence type="ECO:0000256" key="4">
    <source>
        <dbReference type="SAM" id="Coils"/>
    </source>
</evidence>
<evidence type="ECO:0000256" key="2">
    <source>
        <dbReference type="ARBA" id="ARBA00023143"/>
    </source>
</evidence>
<dbReference type="Pfam" id="PF00669">
    <property type="entry name" value="Flagellin_N"/>
    <property type="match status" value="1"/>
</dbReference>
<dbReference type="GeneID" id="61613107"/>
<keyword evidence="7" id="KW-0282">Flagellum</keyword>
<comment type="subcellular location">
    <subcellularLocation>
        <location evidence="3">Secreted</location>
    </subcellularLocation>
    <subcellularLocation>
        <location evidence="3">Bacterial flagellum</location>
    </subcellularLocation>
</comment>
<name>A0ABX4TBP1_9HYPH</name>
<dbReference type="Gene3D" id="1.20.1330.10">
    <property type="entry name" value="f41 fragment of flagellin, N-terminal domain"/>
    <property type="match status" value="1"/>
</dbReference>
<accession>A0ABX4TBP1</accession>
<feature type="coiled-coil region" evidence="4">
    <location>
        <begin position="81"/>
        <end position="125"/>
    </location>
</feature>
<keyword evidence="2 3" id="KW-0975">Bacterial flagellum</keyword>
<dbReference type="EMBL" id="NBUC01000181">
    <property type="protein sequence ID" value="PLT92497.1"/>
    <property type="molecule type" value="Genomic_DNA"/>
</dbReference>
<feature type="domain" description="Flagellin C-terminal" evidence="6">
    <location>
        <begin position="309"/>
        <end position="393"/>
    </location>
</feature>
<keyword evidence="4" id="KW-0175">Coiled coil</keyword>
<evidence type="ECO:0000259" key="6">
    <source>
        <dbReference type="Pfam" id="PF00700"/>
    </source>
</evidence>
<keyword evidence="3" id="KW-0964">Secreted</keyword>
<feature type="domain" description="Flagellin N-terminal" evidence="5">
    <location>
        <begin position="4"/>
        <end position="136"/>
    </location>
</feature>
<reference evidence="7 8" key="1">
    <citation type="journal article" date="2018" name="FEMS Microbiol. Ecol.">
        <title>Co-invading symbiotic mutualists of Medicago polymorpha retain high ancestral diversity and contain diverse accessory genomes.</title>
        <authorList>
            <person name="Porter S.S."/>
            <person name="Faber-Hammond J.J."/>
            <person name="Friesen M.L."/>
        </authorList>
    </citation>
    <scope>NUCLEOTIDE SEQUENCE [LARGE SCALE GENOMIC DNA]</scope>
    <source>
        <strain evidence="7 8">Str16</strain>
    </source>
</reference>
<comment type="similarity">
    <text evidence="1 3">Belongs to the bacterial flagellin family.</text>
</comment>
<keyword evidence="7" id="KW-0966">Cell projection</keyword>
<dbReference type="SUPFAM" id="SSF64518">
    <property type="entry name" value="Phase 1 flagellin"/>
    <property type="match status" value="1"/>
</dbReference>
<sequence>MTSILTNVAAMAALQTLRGIDSNMEETQARVSSGLRVGTASDNAAYWSIATTMRSDNMALSAVQDALGLGAAKVDTAYAGVENAVEVVKEIRAKLVAATEDGVDKAKIQEEIEQLKQQLTSIATAASFSGENWLQADITTPVTKSVVGSFVRDSSGVVSVKTIDYVLDGNSVLFDTVGNTGILDKVYDVSESSVTLSINTGGVVSEHTVAAYTVDDLIAGGAVFQNNYALAGGVSYVQVEGAWVRAVASSTVPGQEVAAVTTAAAPITADSWIVDTTAGPAASVPAPASVENIDITDATQAANLDALIRGVDEALEDLISATSALGSISMRIGMQEEFVSKLTDSIDSGIGRLVDADMNEESTRLKALQTQQQLAIQSLSIANTNSENILQLFRQ</sequence>
<dbReference type="InterPro" id="IPR001492">
    <property type="entry name" value="Flagellin"/>
</dbReference>
<evidence type="ECO:0000256" key="1">
    <source>
        <dbReference type="ARBA" id="ARBA00005709"/>
    </source>
</evidence>
<proteinExistence type="inferred from homology"/>
<dbReference type="InterPro" id="IPR046358">
    <property type="entry name" value="Flagellin_C"/>
</dbReference>
<comment type="function">
    <text evidence="3">Flagellin is the subunit protein which polymerizes to form the filaments of bacterial flagella.</text>
</comment>
<evidence type="ECO:0000313" key="7">
    <source>
        <dbReference type="EMBL" id="PLT92497.1"/>
    </source>
</evidence>
<keyword evidence="8" id="KW-1185">Reference proteome</keyword>
<dbReference type="InterPro" id="IPR001029">
    <property type="entry name" value="Flagellin_N"/>
</dbReference>
<evidence type="ECO:0000256" key="3">
    <source>
        <dbReference type="RuleBase" id="RU362073"/>
    </source>
</evidence>
<protein>
    <recommendedName>
        <fullName evidence="3">Flagellin</fullName>
    </recommendedName>
</protein>
<organism evidence="7 8">
    <name type="scientific">Sinorhizobium medicae</name>
    <dbReference type="NCBI Taxonomy" id="110321"/>
    <lineage>
        <taxon>Bacteria</taxon>
        <taxon>Pseudomonadati</taxon>
        <taxon>Pseudomonadota</taxon>
        <taxon>Alphaproteobacteria</taxon>
        <taxon>Hyphomicrobiales</taxon>
        <taxon>Rhizobiaceae</taxon>
        <taxon>Sinorhizobium/Ensifer group</taxon>
        <taxon>Sinorhizobium</taxon>
    </lineage>
</organism>
<comment type="caution">
    <text evidence="7">The sequence shown here is derived from an EMBL/GenBank/DDBJ whole genome shotgun (WGS) entry which is preliminary data.</text>
</comment>
<evidence type="ECO:0000259" key="5">
    <source>
        <dbReference type="Pfam" id="PF00669"/>
    </source>
</evidence>